<protein>
    <submittedName>
        <fullName evidence="2">Uncharacterized protein</fullName>
    </submittedName>
</protein>
<name>A0ABS8G8K0_9ALTE</name>
<evidence type="ECO:0000313" key="2">
    <source>
        <dbReference type="EMBL" id="MCC2616865.1"/>
    </source>
</evidence>
<evidence type="ECO:0000256" key="1">
    <source>
        <dbReference type="SAM" id="SignalP"/>
    </source>
</evidence>
<sequence length="485" mass="54625">MTRTLVAYALTVLFGLSAVTASANQAPDPSQSIISKVINAYGGTALTHAKTVRITDYNKGPWPGESENPGVPELWRINEILTIDLAGQRKSLLSYRVPRTTVDLEKWLYDGEKTIKYDILHNKYTHENWASYDWLGGSMVRASDTMHALGLHNDLQHVKSLGDEYYRGKLHHRLDVTLKKGGEFVYFIDATTGLISKVQRKHPSAELLYVFSNHQQQQGVVFAADMNFFVNGALRLTSVHRDIEVDQPVGDAFEGFDDYSSWGETLTRPEDGIRQLGNHTYQVGEGRSMTVFYEHDNSYSASGEAADIAINFEALKRHTGRDKPLTYFIVSHHHRRNLSGLGNVLQLGAKLVVAGAHKATVLEALPSATADNLVAVPDRQPYLLGYLTLFDIATAHSQHYLLTYVPDEKMVVADDHYETDLKSAKPRIHKDMVLFRQQLEELEIDIETLIDTRSWRTFSIDELRHWTDSFEEKRCPAGYDICASG</sequence>
<organism evidence="2 3">
    <name type="scientific">Fluctibacter halophilus</name>
    <dbReference type="NCBI Taxonomy" id="226011"/>
    <lineage>
        <taxon>Bacteria</taxon>
        <taxon>Pseudomonadati</taxon>
        <taxon>Pseudomonadota</taxon>
        <taxon>Gammaproteobacteria</taxon>
        <taxon>Alteromonadales</taxon>
        <taxon>Alteromonadaceae</taxon>
        <taxon>Fluctibacter</taxon>
    </lineage>
</organism>
<accession>A0ABS8G8K0</accession>
<dbReference type="Proteomes" id="UP001520878">
    <property type="component" value="Unassembled WGS sequence"/>
</dbReference>
<keyword evidence="1" id="KW-0732">Signal</keyword>
<gene>
    <name evidence="2" type="ORF">LJ739_11485</name>
</gene>
<dbReference type="RefSeq" id="WP_229160629.1">
    <property type="nucleotide sequence ID" value="NZ_JAJEWP010000002.1"/>
</dbReference>
<proteinExistence type="predicted"/>
<feature type="signal peptide" evidence="1">
    <location>
        <begin position="1"/>
        <end position="23"/>
    </location>
</feature>
<dbReference type="EMBL" id="JAJEWP010000002">
    <property type="protein sequence ID" value="MCC2616865.1"/>
    <property type="molecule type" value="Genomic_DNA"/>
</dbReference>
<keyword evidence="3" id="KW-1185">Reference proteome</keyword>
<comment type="caution">
    <text evidence="2">The sequence shown here is derived from an EMBL/GenBank/DDBJ whole genome shotgun (WGS) entry which is preliminary data.</text>
</comment>
<dbReference type="InterPro" id="IPR036866">
    <property type="entry name" value="RibonucZ/Hydroxyglut_hydro"/>
</dbReference>
<reference evidence="2 3" key="1">
    <citation type="submission" date="2021-10" db="EMBL/GenBank/DDBJ databases">
        <title>Draft genome of Aestuariibacter halophilus JC2043.</title>
        <authorList>
            <person name="Emsley S.A."/>
            <person name="Pfannmuller K.M."/>
            <person name="Ushijima B."/>
            <person name="Saw J.H."/>
            <person name="Videau P."/>
        </authorList>
    </citation>
    <scope>NUCLEOTIDE SEQUENCE [LARGE SCALE GENOMIC DNA]</scope>
    <source>
        <strain evidence="2 3">JC2043</strain>
    </source>
</reference>
<feature type="chain" id="PRO_5047449300" evidence="1">
    <location>
        <begin position="24"/>
        <end position="485"/>
    </location>
</feature>
<dbReference type="Gene3D" id="3.60.15.10">
    <property type="entry name" value="Ribonuclease Z/Hydroxyacylglutathione hydrolase-like"/>
    <property type="match status" value="1"/>
</dbReference>
<dbReference type="SUPFAM" id="SSF56281">
    <property type="entry name" value="Metallo-hydrolase/oxidoreductase"/>
    <property type="match status" value="1"/>
</dbReference>
<evidence type="ECO:0000313" key="3">
    <source>
        <dbReference type="Proteomes" id="UP001520878"/>
    </source>
</evidence>